<dbReference type="RefSeq" id="WP_143145409.1">
    <property type="nucleotide sequence ID" value="NZ_FQXH01000019.1"/>
</dbReference>
<keyword evidence="7 8" id="KW-0472">Membrane</keyword>
<comment type="similarity">
    <text evidence="2 8">Belongs to the prokaryotic riboflavin transporter (P-RFT) (TC 2.A.87) family.</text>
</comment>
<keyword evidence="6 9" id="KW-1133">Transmembrane helix</keyword>
<evidence type="ECO:0000313" key="10">
    <source>
        <dbReference type="EMBL" id="SHH36132.1"/>
    </source>
</evidence>
<evidence type="ECO:0000256" key="4">
    <source>
        <dbReference type="ARBA" id="ARBA00022475"/>
    </source>
</evidence>
<dbReference type="STRING" id="1123350.SAMN02744040_01705"/>
<dbReference type="EMBL" id="FQXH01000019">
    <property type="protein sequence ID" value="SHH36132.1"/>
    <property type="molecule type" value="Genomic_DNA"/>
</dbReference>
<evidence type="ECO:0000256" key="7">
    <source>
        <dbReference type="ARBA" id="ARBA00023136"/>
    </source>
</evidence>
<dbReference type="GO" id="GO:0032217">
    <property type="term" value="F:riboflavin transmembrane transporter activity"/>
    <property type="evidence" value="ECO:0007669"/>
    <property type="project" value="UniProtKB-UniRule"/>
</dbReference>
<dbReference type="GO" id="GO:0005886">
    <property type="term" value="C:plasma membrane"/>
    <property type="evidence" value="ECO:0007669"/>
    <property type="project" value="UniProtKB-SubCell"/>
</dbReference>
<dbReference type="InterPro" id="IPR025720">
    <property type="entry name" value="RibU"/>
</dbReference>
<evidence type="ECO:0000256" key="5">
    <source>
        <dbReference type="ARBA" id="ARBA00022692"/>
    </source>
</evidence>
<evidence type="ECO:0000313" key="11">
    <source>
        <dbReference type="Proteomes" id="UP000242520"/>
    </source>
</evidence>
<dbReference type="OrthoDB" id="9809216at2"/>
<organism evidence="10 11">
    <name type="scientific">Tepidibacter thalassicus DSM 15285</name>
    <dbReference type="NCBI Taxonomy" id="1123350"/>
    <lineage>
        <taxon>Bacteria</taxon>
        <taxon>Bacillati</taxon>
        <taxon>Bacillota</taxon>
        <taxon>Clostridia</taxon>
        <taxon>Peptostreptococcales</taxon>
        <taxon>Peptostreptococcaceae</taxon>
        <taxon>Tepidibacter</taxon>
    </lineage>
</organism>
<keyword evidence="11" id="KW-1185">Reference proteome</keyword>
<feature type="transmembrane region" description="Helical" evidence="9">
    <location>
        <begin position="115"/>
        <end position="137"/>
    </location>
</feature>
<sequence>MYNQVSAKKSIFSTSSMVKISILSILSYLIMFIEFPVMFFPAFLKLDFSDIPAIICGFSLGPVAGIFVELIKNLLHFVTKSSTGGVGEFANFLVGGGFVFVSSGIYYINKNKKNAILGCIAGTVAMAVIGGIANYYILIPFYSNMFPIEAIVKMGSVVNSAIVDVKTLIYYAVIPFNLIKGIVVSFITAVLYKKVSMVLK</sequence>
<comment type="function">
    <text evidence="8">Probably a riboflavin-binding protein that interacts with the energy-coupling factor (ECF) ABC-transporter complex.</text>
</comment>
<feature type="transmembrane region" description="Helical" evidence="9">
    <location>
        <begin position="89"/>
        <end position="108"/>
    </location>
</feature>
<dbReference type="Proteomes" id="UP000242520">
    <property type="component" value="Unassembled WGS sequence"/>
</dbReference>
<name>A0A1M5SBY6_9FIRM</name>
<dbReference type="Gene3D" id="1.10.1760.20">
    <property type="match status" value="1"/>
</dbReference>
<protein>
    <recommendedName>
        <fullName evidence="8">Riboflavin transporter</fullName>
    </recommendedName>
</protein>
<gene>
    <name evidence="10" type="ORF">SAMN02744040_01705</name>
</gene>
<dbReference type="PANTHER" id="PTHR38438:SF1">
    <property type="entry name" value="RIBOFLAVIN TRANSPORTER RIBU"/>
    <property type="match status" value="1"/>
</dbReference>
<dbReference type="Pfam" id="PF12822">
    <property type="entry name" value="ECF_trnsprt"/>
    <property type="match status" value="1"/>
</dbReference>
<dbReference type="AlphaFoldDB" id="A0A1M5SBY6"/>
<feature type="transmembrane region" description="Helical" evidence="9">
    <location>
        <begin position="51"/>
        <end position="69"/>
    </location>
</feature>
<evidence type="ECO:0000256" key="1">
    <source>
        <dbReference type="ARBA" id="ARBA00004651"/>
    </source>
</evidence>
<evidence type="ECO:0000256" key="2">
    <source>
        <dbReference type="ARBA" id="ARBA00005540"/>
    </source>
</evidence>
<dbReference type="PANTHER" id="PTHR38438">
    <property type="entry name" value="RIBOFLAVIN TRANSPORTER RIBU"/>
    <property type="match status" value="1"/>
</dbReference>
<keyword evidence="4 8" id="KW-1003">Cell membrane</keyword>
<reference evidence="11" key="1">
    <citation type="submission" date="2016-11" db="EMBL/GenBank/DDBJ databases">
        <authorList>
            <person name="Varghese N."/>
            <person name="Submissions S."/>
        </authorList>
    </citation>
    <scope>NUCLEOTIDE SEQUENCE [LARGE SCALE GENOMIC DNA]</scope>
    <source>
        <strain evidence="11">DSM 15285</strain>
    </source>
</reference>
<feature type="transmembrane region" description="Helical" evidence="9">
    <location>
        <begin position="168"/>
        <end position="192"/>
    </location>
</feature>
<keyword evidence="3 8" id="KW-0813">Transport</keyword>
<dbReference type="InterPro" id="IPR024529">
    <property type="entry name" value="ECF_trnsprt_substrate-spec"/>
</dbReference>
<dbReference type="PIRSF" id="PIRSF037778">
    <property type="entry name" value="UCP037778_transp_RibU"/>
    <property type="match status" value="1"/>
</dbReference>
<evidence type="ECO:0000256" key="6">
    <source>
        <dbReference type="ARBA" id="ARBA00022989"/>
    </source>
</evidence>
<comment type="subcellular location">
    <subcellularLocation>
        <location evidence="1">Cell membrane</location>
        <topology evidence="1">Multi-pass membrane protein</topology>
    </subcellularLocation>
</comment>
<evidence type="ECO:0000256" key="8">
    <source>
        <dbReference type="PIRNR" id="PIRNR037778"/>
    </source>
</evidence>
<proteinExistence type="inferred from homology"/>
<evidence type="ECO:0000256" key="9">
    <source>
        <dbReference type="SAM" id="Phobius"/>
    </source>
</evidence>
<accession>A0A1M5SBY6</accession>
<feature type="transmembrane region" description="Helical" evidence="9">
    <location>
        <begin position="20"/>
        <end position="44"/>
    </location>
</feature>
<evidence type="ECO:0000256" key="3">
    <source>
        <dbReference type="ARBA" id="ARBA00022448"/>
    </source>
</evidence>
<keyword evidence="5 9" id="KW-0812">Transmembrane</keyword>